<evidence type="ECO:0000313" key="2">
    <source>
        <dbReference type="EMBL" id="JAD38567.1"/>
    </source>
</evidence>
<reference evidence="2" key="1">
    <citation type="submission" date="2014-09" db="EMBL/GenBank/DDBJ databases">
        <authorList>
            <person name="Magalhaes I.L.F."/>
            <person name="Oliveira U."/>
            <person name="Santos F.R."/>
            <person name="Vidigal T.H.D.A."/>
            <person name="Brescovit A.D."/>
            <person name="Santos A.J."/>
        </authorList>
    </citation>
    <scope>NUCLEOTIDE SEQUENCE</scope>
    <source>
        <tissue evidence="2">Shoot tissue taken approximately 20 cm above the soil surface</tissue>
    </source>
</reference>
<name>A0A0A8ZUR4_ARUDO</name>
<accession>A0A0A8ZUR4</accession>
<feature type="transmembrane region" description="Helical" evidence="1">
    <location>
        <begin position="25"/>
        <end position="46"/>
    </location>
</feature>
<evidence type="ECO:0000256" key="1">
    <source>
        <dbReference type="SAM" id="Phobius"/>
    </source>
</evidence>
<reference evidence="2" key="2">
    <citation type="journal article" date="2015" name="Data Brief">
        <title>Shoot transcriptome of the giant reed, Arundo donax.</title>
        <authorList>
            <person name="Barrero R.A."/>
            <person name="Guerrero F.D."/>
            <person name="Moolhuijzen P."/>
            <person name="Goolsby J.A."/>
            <person name="Tidwell J."/>
            <person name="Bellgard S.E."/>
            <person name="Bellgard M.I."/>
        </authorList>
    </citation>
    <scope>NUCLEOTIDE SEQUENCE</scope>
    <source>
        <tissue evidence="2">Shoot tissue taken approximately 20 cm above the soil surface</tissue>
    </source>
</reference>
<keyword evidence="1" id="KW-1133">Transmembrane helix</keyword>
<protein>
    <submittedName>
        <fullName evidence="2">Uncharacterized protein</fullName>
    </submittedName>
</protein>
<dbReference type="AlphaFoldDB" id="A0A0A8ZUR4"/>
<sequence length="105" mass="11689">MCRLVMRPPCSSSGRLTGYGRAPPLIRAGCGFWCLMVSVGFLQFLVRRASRCAQILRIPTRCTANAVMCLLFKAFLTDAVGIKPLAVICSYIVSRCRIFFADPYF</sequence>
<proteinExistence type="predicted"/>
<organism evidence="2">
    <name type="scientific">Arundo donax</name>
    <name type="common">Giant reed</name>
    <name type="synonym">Donax arundinaceus</name>
    <dbReference type="NCBI Taxonomy" id="35708"/>
    <lineage>
        <taxon>Eukaryota</taxon>
        <taxon>Viridiplantae</taxon>
        <taxon>Streptophyta</taxon>
        <taxon>Embryophyta</taxon>
        <taxon>Tracheophyta</taxon>
        <taxon>Spermatophyta</taxon>
        <taxon>Magnoliopsida</taxon>
        <taxon>Liliopsida</taxon>
        <taxon>Poales</taxon>
        <taxon>Poaceae</taxon>
        <taxon>PACMAD clade</taxon>
        <taxon>Arundinoideae</taxon>
        <taxon>Arundineae</taxon>
        <taxon>Arundo</taxon>
    </lineage>
</organism>
<keyword evidence="1" id="KW-0812">Transmembrane</keyword>
<dbReference type="EMBL" id="GBRH01259328">
    <property type="protein sequence ID" value="JAD38567.1"/>
    <property type="molecule type" value="Transcribed_RNA"/>
</dbReference>
<keyword evidence="1" id="KW-0472">Membrane</keyword>